<evidence type="ECO:0000313" key="4">
    <source>
        <dbReference type="EMBL" id="CBH21125.1"/>
    </source>
</evidence>
<accession>E3PXG0</accession>
<dbReference type="SUPFAM" id="SSF55729">
    <property type="entry name" value="Acyl-CoA N-acyltransferases (Nat)"/>
    <property type="match status" value="1"/>
</dbReference>
<dbReference type="HOGENOM" id="CLU_1008090_0_0_9"/>
<keyword evidence="2" id="KW-0012">Acyltransferase</keyword>
<dbReference type="EMBL" id="FP565809">
    <property type="protein sequence ID" value="CBH21125.1"/>
    <property type="molecule type" value="Genomic_DNA"/>
</dbReference>
<reference evidence="5" key="1">
    <citation type="journal article" date="2010" name="BMC Genomics">
        <title>Clostridium sticklandii, a specialist in amino acid degradation:revisiting its metabolism through its genome sequence.</title>
        <authorList>
            <person name="Fonknechten N."/>
            <person name="Chaussonnerie S."/>
            <person name="Tricot S."/>
            <person name="Lajus A."/>
            <person name="Andreesen J.R."/>
            <person name="Perchat N."/>
            <person name="Pelletier E."/>
            <person name="Gouyvenoux M."/>
            <person name="Barbe V."/>
            <person name="Salanoubat M."/>
            <person name="Le Paslier D."/>
            <person name="Weissenbach J."/>
            <person name="Cohen G.N."/>
            <person name="Kreimeyer A."/>
        </authorList>
    </citation>
    <scope>NUCLEOTIDE SEQUENCE [LARGE SCALE GENOMIC DNA]</scope>
    <source>
        <strain evidence="5">ATCC 12662 / DSM 519 / JCM 1433 / CCUG 9281 / NCIMB 10654 / HF</strain>
    </source>
</reference>
<keyword evidence="1" id="KW-0808">Transferase</keyword>
<dbReference type="Pfam" id="PF00583">
    <property type="entry name" value="Acetyltransf_1"/>
    <property type="match status" value="1"/>
</dbReference>
<evidence type="ECO:0000259" key="3">
    <source>
        <dbReference type="PROSITE" id="PS51186"/>
    </source>
</evidence>
<dbReference type="CDD" id="cd04301">
    <property type="entry name" value="NAT_SF"/>
    <property type="match status" value="1"/>
</dbReference>
<sequence>MSTEYKIKTFSVLTEKEVSTLYEFCRSHQTEDFYSDLNEMKKYYSSNVLNKGENHFSLWVNDDIKACGGYVDLMAKEKNEIYITQAFSAEDDKKYWELLYSNLLSSMSKRLNPAVLDKVYIKLGLRGKSSLIYSWSIDENFIEDFDMLKLKYVLSKASTFEDAQNLVYHENLSLETWEIFRDIHDKAFVPIPNGGRLDSDSYEEYMTTVDDTTSNLIYYYNNVPIGISIFAKDDSEIFLDALAVNPEFHSKGYGKLILKYLSGNLKTQGYKNIKLIVANNNAPAYNLYLKYGFLLDKIYVKWMKKSFKK</sequence>
<dbReference type="Gene3D" id="3.40.630.30">
    <property type="match status" value="1"/>
</dbReference>
<dbReference type="InterPro" id="IPR050680">
    <property type="entry name" value="YpeA/RimI_acetyltransf"/>
</dbReference>
<evidence type="ECO:0000256" key="2">
    <source>
        <dbReference type="ARBA" id="ARBA00023315"/>
    </source>
</evidence>
<protein>
    <recommendedName>
        <fullName evidence="3">N-acetyltransferase domain-containing protein</fullName>
    </recommendedName>
</protein>
<dbReference type="Proteomes" id="UP000007041">
    <property type="component" value="Chromosome"/>
</dbReference>
<dbReference type="GO" id="GO:0016747">
    <property type="term" value="F:acyltransferase activity, transferring groups other than amino-acyl groups"/>
    <property type="evidence" value="ECO:0007669"/>
    <property type="project" value="InterPro"/>
</dbReference>
<proteinExistence type="predicted"/>
<dbReference type="InterPro" id="IPR000182">
    <property type="entry name" value="GNAT_dom"/>
</dbReference>
<dbReference type="KEGG" id="cst:CLOST_1002"/>
<dbReference type="STRING" id="1511.CLOST_1002"/>
<evidence type="ECO:0000256" key="1">
    <source>
        <dbReference type="ARBA" id="ARBA00022679"/>
    </source>
</evidence>
<feature type="domain" description="N-acetyltransferase" evidence="3">
    <location>
        <begin position="167"/>
        <end position="309"/>
    </location>
</feature>
<dbReference type="eggNOG" id="COG0456">
    <property type="taxonomic scope" value="Bacteria"/>
</dbReference>
<name>E3PXG0_ACESD</name>
<evidence type="ECO:0000313" key="5">
    <source>
        <dbReference type="Proteomes" id="UP000007041"/>
    </source>
</evidence>
<dbReference type="PROSITE" id="PS51186">
    <property type="entry name" value="GNAT"/>
    <property type="match status" value="1"/>
</dbReference>
<dbReference type="BioCyc" id="CSTI499177:GJE9-1049-MONOMER"/>
<keyword evidence="5" id="KW-1185">Reference proteome</keyword>
<dbReference type="PANTHER" id="PTHR43420">
    <property type="entry name" value="ACETYLTRANSFERASE"/>
    <property type="match status" value="1"/>
</dbReference>
<dbReference type="InterPro" id="IPR016181">
    <property type="entry name" value="Acyl_CoA_acyltransferase"/>
</dbReference>
<gene>
    <name evidence="4" type="ordered locus">CLOST_1002</name>
</gene>
<dbReference type="AlphaFoldDB" id="E3PXG0"/>
<organism evidence="4 5">
    <name type="scientific">Acetoanaerobium sticklandii (strain ATCC 12662 / DSM 519 / JCM 1433 / CCUG 9281 / NCIMB 10654 / HF)</name>
    <name type="common">Clostridium sticklandii</name>
    <dbReference type="NCBI Taxonomy" id="499177"/>
    <lineage>
        <taxon>Bacteria</taxon>
        <taxon>Bacillati</taxon>
        <taxon>Bacillota</taxon>
        <taxon>Clostridia</taxon>
        <taxon>Peptostreptococcales</taxon>
        <taxon>Filifactoraceae</taxon>
        <taxon>Acetoanaerobium</taxon>
    </lineage>
</organism>